<accession>A0AAU7F105</accession>
<sequence>MSSPNSPLLLAELVIPGRSKEPVSTDPDVWGINIAAALGNFPLHGMKCQAGPWGNMAFGDKLTIFWGTGQIVWVETVDQDEVGTQLSMFVPPRHMVDGQFAASYVVKLLGGTDQPSEVMQVRVKLTRPGGHDDNGDGGHSKLVMIIPQDILEGIHAGNVAAGAPITIGNNDGTPPYPFAAAGDVCRVSWGGVYVYSDPLTEEQAQGKTPIIVKVEEADIREAGDADAPGVAVVFEVYDCVFNRSEDWSPEQRVPVAVDTTRADAPLLKETVNNVLDVDKLGDADGTVQIIAMDTSKFKIGDLVFIRIKGTPVEGPPIDWEPSAGVKLESVPSIMEIMAPNAVLRQLAKSQITLSYRLEKADGSAELRSKSQFIRAIGEVKRLAAPILPDENSGSLDPTLDRVELKIPFDKSFAEGQVLTIVMLGTTPGLKPYLPDLPTRPIFPSDIANPKPFLSYYIDGAHLNPVNGGTAEFYYQLQIPDTVLDTLNPFEATRAVRESIHTDILRVGEPRLELPQPEVDGVVDGVLPADTAGTTLTVIYTETVTGDEVFMFWIGSITGEYRDSIKLNELTAGKEVPFPIDAKWIKGNEGGTVIAKYQIKRAAGGTSYAEPLEFSVGVALGLKEPKIKEAPNDTSLDPLDAQNALTAVIDYDGMLVGDKIIVRWTGAPGTPAAGSHTTEPWPVTTVGPQEIPLAVSVLAFNLAKSITLDYSVTRGTQEPKDSQTRTLAVLPIAQSHLPKPLIMQASEAGEGSELDVSQLTSNATLRVNSYPLIALKQYVWLKAKGTLKSGGDYSRTFWQPPTSQTNSTWINQGFYTHGFPLADLQSLEDGSDLELEFKAAFGGSQVESEAVTFALRTYKIKAYENIVPTLDSVKGSPSGADIPNGGTTVETAVTLSGVAAKGQKIDVLDGTTSKGQPTADPLTGIWTLLVAALTVAEHSFTAKALYGSGQTSAARTFTVTAATAPTITSAKGSPSGADIPNGGITVETAVTLSGVAAKGQKVDVLDGTTSKGQPIADPVTGVWTLLVSALTVAPHSFTAKALYGSGQTSVAWTLTVTTATAPTITSAKGSPSGADIPNGGITVETAVTLSGVAAKGHKVDVLDGTTSKGQPIADQVTGVWTLFVSALSETMHSFTAKALYGAGQSSEARTLTIRAVDIIIDNFGSSSFRDGEIRDVGSATITYNVISGTPPPAYVIGELTLTNRFYYNEHGQHKLVFDLKSQARKTITVILKSYKVQDYVTEVIGSLNFIGPQGMFHSQPIRSDAAEYVSIEYTMPSAQPYTSFEIVQLPASKPPLGVVYIVIKKITCSN</sequence>
<name>A0AAU7F105_9PSED</name>
<proteinExistence type="predicted"/>
<dbReference type="Gene3D" id="2.60.40.10">
    <property type="entry name" value="Immunoglobulins"/>
    <property type="match status" value="1"/>
</dbReference>
<dbReference type="EMBL" id="CP157354">
    <property type="protein sequence ID" value="XBL97163.1"/>
    <property type="molecule type" value="Genomic_DNA"/>
</dbReference>
<reference evidence="1" key="1">
    <citation type="submission" date="2024-05" db="EMBL/GenBank/DDBJ databases">
        <title>Draft genome sequence of Pseudomonas iranensis M7D1.</title>
        <authorList>
            <person name="Miller S.L."/>
            <person name="Nsubuga A."/>
            <person name="Lu N."/>
            <person name="King J."/>
            <person name="Shears P."/>
            <person name="Lawson P.A."/>
        </authorList>
    </citation>
    <scope>NUCLEOTIDE SEQUENCE</scope>
    <source>
        <strain evidence="1">M7D1</strain>
    </source>
</reference>
<evidence type="ECO:0008006" key="2">
    <source>
        <dbReference type="Google" id="ProtNLM"/>
    </source>
</evidence>
<protein>
    <recommendedName>
        <fullName evidence="2">Ig-like domain repeat protein</fullName>
    </recommendedName>
</protein>
<dbReference type="InterPro" id="IPR013783">
    <property type="entry name" value="Ig-like_fold"/>
</dbReference>
<organism evidence="1">
    <name type="scientific">Pseudomonas iranensis</name>
    <dbReference type="NCBI Taxonomy" id="2745503"/>
    <lineage>
        <taxon>Bacteria</taxon>
        <taxon>Pseudomonadati</taxon>
        <taxon>Pseudomonadota</taxon>
        <taxon>Gammaproteobacteria</taxon>
        <taxon>Pseudomonadales</taxon>
        <taxon>Pseudomonadaceae</taxon>
        <taxon>Pseudomonas</taxon>
    </lineage>
</organism>
<gene>
    <name evidence="1" type="ORF">ABHN08_04085</name>
</gene>
<evidence type="ECO:0000313" key="1">
    <source>
        <dbReference type="EMBL" id="XBL97163.1"/>
    </source>
</evidence>